<sequence length="65" mass="7147">GTLSIVSDVTLPRKIYTPFRILDYLPKQEDCYIGDITVASNPPPSPRSGSSGEGNLMRSKFSPIY</sequence>
<comment type="caution">
    <text evidence="2">The sequence shown here is derived from an EMBL/GenBank/DDBJ whole genome shotgun (WGS) entry which is preliminary data.</text>
</comment>
<protein>
    <submittedName>
        <fullName evidence="2">Uncharacterized protein</fullName>
    </submittedName>
</protein>
<proteinExistence type="predicted"/>
<name>A0AAV4MZR4_9ARAC</name>
<reference evidence="2 3" key="1">
    <citation type="submission" date="2021-06" db="EMBL/GenBank/DDBJ databases">
        <title>Caerostris darwini draft genome.</title>
        <authorList>
            <person name="Kono N."/>
            <person name="Arakawa K."/>
        </authorList>
    </citation>
    <scope>NUCLEOTIDE SEQUENCE [LARGE SCALE GENOMIC DNA]</scope>
</reference>
<evidence type="ECO:0000256" key="1">
    <source>
        <dbReference type="SAM" id="MobiDB-lite"/>
    </source>
</evidence>
<evidence type="ECO:0000313" key="3">
    <source>
        <dbReference type="Proteomes" id="UP001054837"/>
    </source>
</evidence>
<dbReference type="AlphaFoldDB" id="A0AAV4MZR4"/>
<feature type="non-terminal residue" evidence="2">
    <location>
        <position position="1"/>
    </location>
</feature>
<keyword evidence="3" id="KW-1185">Reference proteome</keyword>
<evidence type="ECO:0000313" key="2">
    <source>
        <dbReference type="EMBL" id="GIX78022.1"/>
    </source>
</evidence>
<accession>A0AAV4MZR4</accession>
<organism evidence="2 3">
    <name type="scientific">Caerostris darwini</name>
    <dbReference type="NCBI Taxonomy" id="1538125"/>
    <lineage>
        <taxon>Eukaryota</taxon>
        <taxon>Metazoa</taxon>
        <taxon>Ecdysozoa</taxon>
        <taxon>Arthropoda</taxon>
        <taxon>Chelicerata</taxon>
        <taxon>Arachnida</taxon>
        <taxon>Araneae</taxon>
        <taxon>Araneomorphae</taxon>
        <taxon>Entelegynae</taxon>
        <taxon>Araneoidea</taxon>
        <taxon>Araneidae</taxon>
        <taxon>Caerostris</taxon>
    </lineage>
</organism>
<gene>
    <name evidence="2" type="ORF">CDAR_242591</name>
</gene>
<feature type="region of interest" description="Disordered" evidence="1">
    <location>
        <begin position="36"/>
        <end position="65"/>
    </location>
</feature>
<dbReference type="EMBL" id="BPLQ01001069">
    <property type="protein sequence ID" value="GIX78022.1"/>
    <property type="molecule type" value="Genomic_DNA"/>
</dbReference>
<dbReference type="Proteomes" id="UP001054837">
    <property type="component" value="Unassembled WGS sequence"/>
</dbReference>